<feature type="binding site" evidence="10">
    <location>
        <position position="10"/>
    </location>
    <ligand>
        <name>Mg(2+)</name>
        <dbReference type="ChEBI" id="CHEBI:18420"/>
    </ligand>
</feature>
<dbReference type="GO" id="GO:0046872">
    <property type="term" value="F:metal ion binding"/>
    <property type="evidence" value="ECO:0007669"/>
    <property type="project" value="UniProtKB-KW"/>
</dbReference>
<comment type="pathway">
    <text evidence="3 10">Organic acid metabolism; glycolate biosynthesis; glycolate from 2-phosphoglycolate: step 1/1.</text>
</comment>
<protein>
    <recommendedName>
        <fullName evidence="5 10">Phosphoglycolate phosphatase</fullName>
        <shortName evidence="10">PGP</shortName>
        <shortName evidence="10">PGPase</shortName>
        <ecNumber evidence="5 10">3.1.3.18</ecNumber>
    </recommendedName>
</protein>
<dbReference type="GO" id="GO:0005829">
    <property type="term" value="C:cytosol"/>
    <property type="evidence" value="ECO:0007669"/>
    <property type="project" value="TreeGrafter"/>
</dbReference>
<evidence type="ECO:0000256" key="6">
    <source>
        <dbReference type="ARBA" id="ARBA00022723"/>
    </source>
</evidence>
<dbReference type="NCBIfam" id="TIGR01549">
    <property type="entry name" value="HAD-SF-IA-v1"/>
    <property type="match status" value="1"/>
</dbReference>
<dbReference type="EMBL" id="JAEKJZ010000005">
    <property type="protein sequence ID" value="MBN9672977.1"/>
    <property type="molecule type" value="Genomic_DNA"/>
</dbReference>
<dbReference type="GO" id="GO:0006281">
    <property type="term" value="P:DNA repair"/>
    <property type="evidence" value="ECO:0007669"/>
    <property type="project" value="TreeGrafter"/>
</dbReference>
<dbReference type="RefSeq" id="WP_207142814.1">
    <property type="nucleotide sequence ID" value="NZ_JAEKJZ010000005.1"/>
</dbReference>
<evidence type="ECO:0000256" key="2">
    <source>
        <dbReference type="ARBA" id="ARBA00001946"/>
    </source>
</evidence>
<dbReference type="SUPFAM" id="SSF56784">
    <property type="entry name" value="HAD-like"/>
    <property type="match status" value="1"/>
</dbReference>
<dbReference type="Gene3D" id="3.40.50.1000">
    <property type="entry name" value="HAD superfamily/HAD-like"/>
    <property type="match status" value="1"/>
</dbReference>
<proteinExistence type="inferred from homology"/>
<gene>
    <name evidence="11" type="primary">gph</name>
    <name evidence="11" type="ORF">JF539_21660</name>
</gene>
<dbReference type="InterPro" id="IPR050155">
    <property type="entry name" value="HAD-like_hydrolase_sf"/>
</dbReference>
<comment type="cofactor">
    <cofactor evidence="2 10">
        <name>Mg(2+)</name>
        <dbReference type="ChEBI" id="CHEBI:18420"/>
    </cofactor>
</comment>
<dbReference type="InterPro" id="IPR023198">
    <property type="entry name" value="PGP-like_dom2"/>
</dbReference>
<dbReference type="PANTHER" id="PTHR43434">
    <property type="entry name" value="PHOSPHOGLYCOLATE PHOSPHATASE"/>
    <property type="match status" value="1"/>
</dbReference>
<keyword evidence="9 10" id="KW-0119">Carbohydrate metabolism</keyword>
<dbReference type="InterPro" id="IPR023214">
    <property type="entry name" value="HAD_sf"/>
</dbReference>
<dbReference type="SFLD" id="SFLDS00003">
    <property type="entry name" value="Haloacid_Dehalogenase"/>
    <property type="match status" value="1"/>
</dbReference>
<dbReference type="PANTHER" id="PTHR43434:SF1">
    <property type="entry name" value="PHOSPHOGLYCOLATE PHOSPHATASE"/>
    <property type="match status" value="1"/>
</dbReference>
<dbReference type="InterPro" id="IPR006439">
    <property type="entry name" value="HAD-SF_hydro_IA"/>
</dbReference>
<dbReference type="InterPro" id="IPR037512">
    <property type="entry name" value="PGPase_prok"/>
</dbReference>
<dbReference type="Pfam" id="PF13419">
    <property type="entry name" value="HAD_2"/>
    <property type="match status" value="1"/>
</dbReference>
<dbReference type="HAMAP" id="MF_00495">
    <property type="entry name" value="GPH_hydrolase_bact"/>
    <property type="match status" value="1"/>
</dbReference>
<dbReference type="NCBIfam" id="TIGR01449">
    <property type="entry name" value="PGP_bact"/>
    <property type="match status" value="1"/>
</dbReference>
<name>A0A939EGV1_9HYPH</name>
<evidence type="ECO:0000256" key="1">
    <source>
        <dbReference type="ARBA" id="ARBA00000830"/>
    </source>
</evidence>
<reference evidence="11" key="1">
    <citation type="submission" date="2020-12" db="EMBL/GenBank/DDBJ databases">
        <title>Oil enriched cultivation method for isolating marine PHA-producing bacteria.</title>
        <authorList>
            <person name="Zheng W."/>
            <person name="Yu S."/>
            <person name="Huang Y."/>
        </authorList>
    </citation>
    <scope>NUCLEOTIDE SEQUENCE</scope>
    <source>
        <strain evidence="11">SY-2-12</strain>
    </source>
</reference>
<dbReference type="PRINTS" id="PR00413">
    <property type="entry name" value="HADHALOGNASE"/>
</dbReference>
<comment type="similarity">
    <text evidence="4 10">Belongs to the HAD-like hydrolase superfamily. CbbY/CbbZ/Gph/YieH family.</text>
</comment>
<evidence type="ECO:0000256" key="5">
    <source>
        <dbReference type="ARBA" id="ARBA00013078"/>
    </source>
</evidence>
<keyword evidence="6 10" id="KW-0479">Metal-binding</keyword>
<evidence type="ECO:0000313" key="12">
    <source>
        <dbReference type="Proteomes" id="UP000664096"/>
    </source>
</evidence>
<comment type="caution">
    <text evidence="11">The sequence shown here is derived from an EMBL/GenBank/DDBJ whole genome shotgun (WGS) entry which is preliminary data.</text>
</comment>
<dbReference type="SFLD" id="SFLDG01129">
    <property type="entry name" value="C1.5:_HAD__Beta-PGM__Phosphata"/>
    <property type="match status" value="1"/>
</dbReference>
<dbReference type="Gene3D" id="1.10.150.240">
    <property type="entry name" value="Putative phosphatase, domain 2"/>
    <property type="match status" value="1"/>
</dbReference>
<feature type="binding site" evidence="10">
    <location>
        <position position="8"/>
    </location>
    <ligand>
        <name>Mg(2+)</name>
        <dbReference type="ChEBI" id="CHEBI:18420"/>
    </ligand>
</feature>
<dbReference type="GO" id="GO:0046295">
    <property type="term" value="P:glycolate biosynthetic process"/>
    <property type="evidence" value="ECO:0007669"/>
    <property type="project" value="UniProtKB-UniRule"/>
</dbReference>
<evidence type="ECO:0000256" key="3">
    <source>
        <dbReference type="ARBA" id="ARBA00004818"/>
    </source>
</evidence>
<keyword evidence="8 10" id="KW-0460">Magnesium</keyword>
<feature type="active site" description="Nucleophile" evidence="10">
    <location>
        <position position="8"/>
    </location>
</feature>
<sequence>MKPILIFDLDGTLIDSAPDLHAAASRLLEREGHPPLSLTTIRSFIGNGIPVLVERIVATAGLDPLDHPRLVAAFLEDYLAHSTDLTGPYPGVVEVLAELKQSGFVLGVCTNKPHRPAEKILEDLGLAAFFDGLIGGDTLKTRKPEPDGLLLLKDSLGGGPIVYVGDSEVDAETSRRAGIPFALFEAGYRKTAVSEIPHDASFSTFRELPAVARVLLPVPA</sequence>
<dbReference type="InterPro" id="IPR041492">
    <property type="entry name" value="HAD_2"/>
</dbReference>
<dbReference type="SFLD" id="SFLDG01135">
    <property type="entry name" value="C1.5.6:_HAD__Beta-PGM__Phospha"/>
    <property type="match status" value="1"/>
</dbReference>
<evidence type="ECO:0000256" key="4">
    <source>
        <dbReference type="ARBA" id="ARBA00006171"/>
    </source>
</evidence>
<evidence type="ECO:0000256" key="10">
    <source>
        <dbReference type="HAMAP-Rule" id="MF_00495"/>
    </source>
</evidence>
<evidence type="ECO:0000256" key="7">
    <source>
        <dbReference type="ARBA" id="ARBA00022801"/>
    </source>
</evidence>
<comment type="function">
    <text evidence="10">Specifically catalyzes the dephosphorylation of 2-phosphoglycolate. Is involved in the dissimilation of the intracellular 2-phosphoglycolate formed during the DNA repair of 3'-phosphoglycolate ends, a major class of DNA lesions induced by oxidative stress.</text>
</comment>
<evidence type="ECO:0000256" key="8">
    <source>
        <dbReference type="ARBA" id="ARBA00022842"/>
    </source>
</evidence>
<keyword evidence="7 10" id="KW-0378">Hydrolase</keyword>
<dbReference type="EC" id="3.1.3.18" evidence="5 10"/>
<dbReference type="GO" id="GO:0005975">
    <property type="term" value="P:carbohydrate metabolic process"/>
    <property type="evidence" value="ECO:0007669"/>
    <property type="project" value="InterPro"/>
</dbReference>
<dbReference type="InterPro" id="IPR036412">
    <property type="entry name" value="HAD-like_sf"/>
</dbReference>
<dbReference type="GO" id="GO:0008967">
    <property type="term" value="F:phosphoglycolate phosphatase activity"/>
    <property type="evidence" value="ECO:0007669"/>
    <property type="project" value="UniProtKB-UniRule"/>
</dbReference>
<comment type="catalytic activity">
    <reaction evidence="1 10">
        <text>2-phosphoglycolate + H2O = glycolate + phosphate</text>
        <dbReference type="Rhea" id="RHEA:14369"/>
        <dbReference type="ChEBI" id="CHEBI:15377"/>
        <dbReference type="ChEBI" id="CHEBI:29805"/>
        <dbReference type="ChEBI" id="CHEBI:43474"/>
        <dbReference type="ChEBI" id="CHEBI:58033"/>
        <dbReference type="EC" id="3.1.3.18"/>
    </reaction>
</comment>
<dbReference type="Proteomes" id="UP000664096">
    <property type="component" value="Unassembled WGS sequence"/>
</dbReference>
<evidence type="ECO:0000313" key="11">
    <source>
        <dbReference type="EMBL" id="MBN9672977.1"/>
    </source>
</evidence>
<organism evidence="11 12">
    <name type="scientific">Roseibium aggregatum</name>
    <dbReference type="NCBI Taxonomy" id="187304"/>
    <lineage>
        <taxon>Bacteria</taxon>
        <taxon>Pseudomonadati</taxon>
        <taxon>Pseudomonadota</taxon>
        <taxon>Alphaproteobacteria</taxon>
        <taxon>Hyphomicrobiales</taxon>
        <taxon>Stappiaceae</taxon>
        <taxon>Roseibium</taxon>
    </lineage>
</organism>
<accession>A0A939EGV1</accession>
<feature type="binding site" evidence="10">
    <location>
        <position position="166"/>
    </location>
    <ligand>
        <name>Mg(2+)</name>
        <dbReference type="ChEBI" id="CHEBI:18420"/>
    </ligand>
</feature>
<evidence type="ECO:0000256" key="9">
    <source>
        <dbReference type="ARBA" id="ARBA00023277"/>
    </source>
</evidence>
<dbReference type="AlphaFoldDB" id="A0A939EGV1"/>